<dbReference type="InterPro" id="IPR056633">
    <property type="entry name" value="DUF7731"/>
</dbReference>
<evidence type="ECO:0000259" key="1">
    <source>
        <dbReference type="Pfam" id="PF24865"/>
    </source>
</evidence>
<name>B9I707_POPTR</name>
<dbReference type="AlphaFoldDB" id="B9I707"/>
<proteinExistence type="predicted"/>
<dbReference type="EMBL" id="CM009302">
    <property type="protein sequence ID" value="PNT06051.1"/>
    <property type="molecule type" value="Genomic_DNA"/>
</dbReference>
<organism evidence="2 3">
    <name type="scientific">Populus trichocarpa</name>
    <name type="common">Western balsam poplar</name>
    <name type="synonym">Populus balsamifera subsp. trichocarpa</name>
    <dbReference type="NCBI Taxonomy" id="3694"/>
    <lineage>
        <taxon>Eukaryota</taxon>
        <taxon>Viridiplantae</taxon>
        <taxon>Streptophyta</taxon>
        <taxon>Embryophyta</taxon>
        <taxon>Tracheophyta</taxon>
        <taxon>Spermatophyta</taxon>
        <taxon>Magnoliopsida</taxon>
        <taxon>eudicotyledons</taxon>
        <taxon>Gunneridae</taxon>
        <taxon>Pentapetalae</taxon>
        <taxon>rosids</taxon>
        <taxon>fabids</taxon>
        <taxon>Malpighiales</taxon>
        <taxon>Salicaceae</taxon>
        <taxon>Saliceae</taxon>
        <taxon>Populus</taxon>
    </lineage>
</organism>
<dbReference type="InParanoid" id="B9I707"/>
<evidence type="ECO:0000313" key="2">
    <source>
        <dbReference type="EMBL" id="PNT06051.1"/>
    </source>
</evidence>
<protein>
    <recommendedName>
        <fullName evidence="1">DUF7731 domain-containing protein</fullName>
    </recommendedName>
</protein>
<feature type="domain" description="DUF7731" evidence="1">
    <location>
        <begin position="17"/>
        <end position="47"/>
    </location>
</feature>
<dbReference type="Pfam" id="PF24865">
    <property type="entry name" value="DUF7731"/>
    <property type="match status" value="1"/>
</dbReference>
<reference evidence="2 3" key="1">
    <citation type="journal article" date="2006" name="Science">
        <title>The genome of black cottonwood, Populus trichocarpa (Torr. &amp; Gray).</title>
        <authorList>
            <person name="Tuskan G.A."/>
            <person name="Difazio S."/>
            <person name="Jansson S."/>
            <person name="Bohlmann J."/>
            <person name="Grigoriev I."/>
            <person name="Hellsten U."/>
            <person name="Putnam N."/>
            <person name="Ralph S."/>
            <person name="Rombauts S."/>
            <person name="Salamov A."/>
            <person name="Schein J."/>
            <person name="Sterck L."/>
            <person name="Aerts A."/>
            <person name="Bhalerao R.R."/>
            <person name="Bhalerao R.P."/>
            <person name="Blaudez D."/>
            <person name="Boerjan W."/>
            <person name="Brun A."/>
            <person name="Brunner A."/>
            <person name="Busov V."/>
            <person name="Campbell M."/>
            <person name="Carlson J."/>
            <person name="Chalot M."/>
            <person name="Chapman J."/>
            <person name="Chen G.L."/>
            <person name="Cooper D."/>
            <person name="Coutinho P.M."/>
            <person name="Couturier J."/>
            <person name="Covert S."/>
            <person name="Cronk Q."/>
            <person name="Cunningham R."/>
            <person name="Davis J."/>
            <person name="Degroeve S."/>
            <person name="Dejardin A."/>
            <person name="Depamphilis C."/>
            <person name="Detter J."/>
            <person name="Dirks B."/>
            <person name="Dubchak I."/>
            <person name="Duplessis S."/>
            <person name="Ehlting J."/>
            <person name="Ellis B."/>
            <person name="Gendler K."/>
            <person name="Goodstein D."/>
            <person name="Gribskov M."/>
            <person name="Grimwood J."/>
            <person name="Groover A."/>
            <person name="Gunter L."/>
            <person name="Hamberger B."/>
            <person name="Heinze B."/>
            <person name="Helariutta Y."/>
            <person name="Henrissat B."/>
            <person name="Holligan D."/>
            <person name="Holt R."/>
            <person name="Huang W."/>
            <person name="Islam-Faridi N."/>
            <person name="Jones S."/>
            <person name="Jones-Rhoades M."/>
            <person name="Jorgensen R."/>
            <person name="Joshi C."/>
            <person name="Kangasjarvi J."/>
            <person name="Karlsson J."/>
            <person name="Kelleher C."/>
            <person name="Kirkpatrick R."/>
            <person name="Kirst M."/>
            <person name="Kohler A."/>
            <person name="Kalluri U."/>
            <person name="Larimer F."/>
            <person name="Leebens-Mack J."/>
            <person name="Leple J.C."/>
            <person name="Locascio P."/>
            <person name="Lou Y."/>
            <person name="Lucas S."/>
            <person name="Martin F."/>
            <person name="Montanini B."/>
            <person name="Napoli C."/>
            <person name="Nelson D.R."/>
            <person name="Nelson C."/>
            <person name="Nieminen K."/>
            <person name="Nilsson O."/>
            <person name="Pereda V."/>
            <person name="Peter G."/>
            <person name="Philippe R."/>
            <person name="Pilate G."/>
            <person name="Poliakov A."/>
            <person name="Razumovskaya J."/>
            <person name="Richardson P."/>
            <person name="Rinaldi C."/>
            <person name="Ritland K."/>
            <person name="Rouze P."/>
            <person name="Ryaboy D."/>
            <person name="Schmutz J."/>
            <person name="Schrader J."/>
            <person name="Segerman B."/>
            <person name="Shin H."/>
            <person name="Siddiqui A."/>
            <person name="Sterky F."/>
            <person name="Terry A."/>
            <person name="Tsai C.J."/>
            <person name="Uberbacher E."/>
            <person name="Unneberg P."/>
            <person name="Vahala J."/>
            <person name="Wall K."/>
            <person name="Wessler S."/>
            <person name="Yang G."/>
            <person name="Yin T."/>
            <person name="Douglas C."/>
            <person name="Marra M."/>
            <person name="Sandberg G."/>
            <person name="Van de Peer Y."/>
            <person name="Rokhsar D."/>
        </authorList>
    </citation>
    <scope>NUCLEOTIDE SEQUENCE [LARGE SCALE GENOMIC DNA]</scope>
    <source>
        <strain evidence="3">cv. Nisqually</strain>
    </source>
</reference>
<evidence type="ECO:0000313" key="3">
    <source>
        <dbReference type="Proteomes" id="UP000006729"/>
    </source>
</evidence>
<dbReference type="Proteomes" id="UP000006729">
    <property type="component" value="Chromosome 13"/>
</dbReference>
<keyword evidence="3" id="KW-1185">Reference proteome</keyword>
<gene>
    <name evidence="2" type="ORF">POPTR_013G010100</name>
</gene>
<dbReference type="HOGENOM" id="CLU_3145271_0_0_1"/>
<accession>B9I707</accession>
<sequence length="49" mass="5515">MVERSLSMREDLMRHIVLLTQSGNLNAPPEATDDLFCNGPCLAETRHEC</sequence>